<dbReference type="SUPFAM" id="SSF49899">
    <property type="entry name" value="Concanavalin A-like lectins/glucanases"/>
    <property type="match status" value="1"/>
</dbReference>
<organism evidence="5">
    <name type="scientific">Tunturiibacter psychrotolerans</name>
    <dbReference type="NCBI Taxonomy" id="3069686"/>
    <lineage>
        <taxon>Bacteria</taxon>
        <taxon>Pseudomonadati</taxon>
        <taxon>Acidobacteriota</taxon>
        <taxon>Terriglobia</taxon>
        <taxon>Terriglobales</taxon>
        <taxon>Acidobacteriaceae</taxon>
        <taxon>Tunturiibacter</taxon>
    </lineage>
</organism>
<dbReference type="KEGG" id="tpsc:RBB77_21430"/>
<dbReference type="InterPro" id="IPR013098">
    <property type="entry name" value="Ig_I-set"/>
</dbReference>
<feature type="domain" description="Ig-like" evidence="4">
    <location>
        <begin position="37"/>
        <end position="202"/>
    </location>
</feature>
<dbReference type="GO" id="GO:0005886">
    <property type="term" value="C:plasma membrane"/>
    <property type="evidence" value="ECO:0007669"/>
    <property type="project" value="TreeGrafter"/>
</dbReference>
<dbReference type="Pfam" id="PF07679">
    <property type="entry name" value="I-set"/>
    <property type="match status" value="1"/>
</dbReference>
<reference evidence="5" key="1">
    <citation type="submission" date="2023-08" db="EMBL/GenBank/DDBJ databases">
        <authorList>
            <person name="Messyasz A."/>
            <person name="Mannisto M.K."/>
            <person name="Kerkhof L.J."/>
            <person name="Haggblom M."/>
        </authorList>
    </citation>
    <scope>NUCLEOTIDE SEQUENCE</scope>
    <source>
        <strain evidence="5">X5P6</strain>
    </source>
</reference>
<dbReference type="Gene3D" id="2.60.40.10">
    <property type="entry name" value="Immunoglobulins"/>
    <property type="match status" value="5"/>
</dbReference>
<dbReference type="PROSITE" id="PS50835">
    <property type="entry name" value="IG_LIKE"/>
    <property type="match status" value="2"/>
</dbReference>
<dbReference type="InterPro" id="IPR013783">
    <property type="entry name" value="Ig-like_fold"/>
</dbReference>
<evidence type="ECO:0000256" key="1">
    <source>
        <dbReference type="ARBA" id="ARBA00022729"/>
    </source>
</evidence>
<evidence type="ECO:0000256" key="3">
    <source>
        <dbReference type="SAM" id="SignalP"/>
    </source>
</evidence>
<dbReference type="PROSITE" id="PS51257">
    <property type="entry name" value="PROKAR_LIPOPROTEIN"/>
    <property type="match status" value="1"/>
</dbReference>
<keyword evidence="2" id="KW-1015">Disulfide bond</keyword>
<dbReference type="InterPro" id="IPR003599">
    <property type="entry name" value="Ig_sub"/>
</dbReference>
<dbReference type="PANTHER" id="PTHR45080:SF8">
    <property type="entry name" value="IG-LIKE DOMAIN-CONTAINING PROTEIN"/>
    <property type="match status" value="1"/>
</dbReference>
<dbReference type="InterPro" id="IPR036179">
    <property type="entry name" value="Ig-like_dom_sf"/>
</dbReference>
<feature type="domain" description="Ig-like" evidence="4">
    <location>
        <begin position="301"/>
        <end position="389"/>
    </location>
</feature>
<accession>A0AAU7ZPT2</accession>
<protein>
    <recommendedName>
        <fullName evidence="4">Ig-like domain-containing protein</fullName>
    </recommendedName>
</protein>
<dbReference type="SUPFAM" id="SSF48726">
    <property type="entry name" value="Immunoglobulin"/>
    <property type="match status" value="4"/>
</dbReference>
<sequence>MMLRSGGIQLLAATLALLVMTACGGGGKSTPSSGQLPTITQQPANQTVTVGQTATFNVTATGTGPLTYQWFGSGTAIAGATSSTYTTPATAVGNNNSQFTVTVTDTAGSTKSNPATLTVILSLPVITMQPASVNVCNNASATLSVTATNATSYQWSFNGSPIAGATSSSYFIASATTIDAGSYTVTVTNASGSVTSQAATVLVGTSITSNPASLSIAQGQTAAFSVAAAGGAPFSYQWYAIAPGSTTGVTIAGATLSTYTTPVEGISSNGSQYYVTLTDTCGKVLTSTSATLTVTLGNVPPTIITPPVGQTASIGSTPTLSVTAVGPPTLTYQWYRIPAGSITGTAISGATAASYTVPATNTTVSNDQDGYYVIVSNSYGQAASQPAILAIGTGIQITQQPVTVYVSAGGSATFSVTATSTLPLNYQWFEAAPGSSSFSAISGATGATYTQASTATTDSGSVFHVVVSNGSTASVTSSSASIFVGALTSIGSLCSGWLPLGNALPASSSCTIQLSAATNNQVGGIVWPNLISTGNLQLSFTFTTNDSTSPPADGFAMTLGDPSLGATITKIGSVGSGLGADGIPGVVFVFDDYRDVNDPPVPYIAVGRGETALWQSPYFNLNGNIPPLATAGTTVSHAYVVSIVQGKITVTMDGLQLFSGSVAVPPVAYLYFSASTGNFNEQTVISNLSVTVTAPSN</sequence>
<dbReference type="InterPro" id="IPR007110">
    <property type="entry name" value="Ig-like_dom"/>
</dbReference>
<evidence type="ECO:0000313" key="5">
    <source>
        <dbReference type="EMBL" id="XCB32953.1"/>
    </source>
</evidence>
<dbReference type="GO" id="GO:0007156">
    <property type="term" value="P:homophilic cell adhesion via plasma membrane adhesion molecules"/>
    <property type="evidence" value="ECO:0007669"/>
    <property type="project" value="TreeGrafter"/>
</dbReference>
<dbReference type="AlphaFoldDB" id="A0AAU7ZPT2"/>
<name>A0AAU7ZPT2_9BACT</name>
<dbReference type="Pfam" id="PF13927">
    <property type="entry name" value="Ig_3"/>
    <property type="match status" value="1"/>
</dbReference>
<gene>
    <name evidence="5" type="ORF">RBB77_21430</name>
</gene>
<reference evidence="5" key="2">
    <citation type="journal article" date="2024" name="Environ. Microbiol.">
        <title>Genome analysis and description of Tunturibacter gen. nov. expands the diversity of Terriglobia in tundra soils.</title>
        <authorList>
            <person name="Messyasz A."/>
            <person name="Mannisto M.K."/>
            <person name="Kerkhof L.J."/>
            <person name="Haggblom M.M."/>
        </authorList>
    </citation>
    <scope>NUCLEOTIDE SEQUENCE</scope>
    <source>
        <strain evidence="5">X5P6</strain>
    </source>
</reference>
<dbReference type="SMART" id="SM00409">
    <property type="entry name" value="IG"/>
    <property type="match status" value="5"/>
</dbReference>
<evidence type="ECO:0000256" key="2">
    <source>
        <dbReference type="ARBA" id="ARBA00023157"/>
    </source>
</evidence>
<evidence type="ECO:0000259" key="4">
    <source>
        <dbReference type="PROSITE" id="PS50835"/>
    </source>
</evidence>
<dbReference type="PANTHER" id="PTHR45080">
    <property type="entry name" value="CONTACTIN 5"/>
    <property type="match status" value="1"/>
</dbReference>
<feature type="chain" id="PRO_5043683720" description="Ig-like domain-containing protein" evidence="3">
    <location>
        <begin position="25"/>
        <end position="697"/>
    </location>
</feature>
<keyword evidence="1 3" id="KW-0732">Signal</keyword>
<dbReference type="InterPro" id="IPR050958">
    <property type="entry name" value="Cell_Adh-Cytoskel_Orgn"/>
</dbReference>
<dbReference type="InterPro" id="IPR013320">
    <property type="entry name" value="ConA-like_dom_sf"/>
</dbReference>
<feature type="signal peptide" evidence="3">
    <location>
        <begin position="1"/>
        <end position="24"/>
    </location>
</feature>
<proteinExistence type="predicted"/>
<dbReference type="EMBL" id="CP132942">
    <property type="protein sequence ID" value="XCB32953.1"/>
    <property type="molecule type" value="Genomic_DNA"/>
</dbReference>